<reference evidence="2 3" key="1">
    <citation type="submission" date="2019-10" db="EMBL/GenBank/DDBJ databases">
        <title>Dictyobacter vulcani sp. nov., within the class Ktedonobacteria, isolated from soil of volcanic Mt. Zao.</title>
        <authorList>
            <person name="Zheng Y."/>
            <person name="Wang C.M."/>
            <person name="Sakai Y."/>
            <person name="Abe K."/>
            <person name="Yokota A."/>
            <person name="Yabe S."/>
        </authorList>
    </citation>
    <scope>NUCLEOTIDE SEQUENCE [LARGE SCALE GENOMIC DNA]</scope>
    <source>
        <strain evidence="2 3">W12</strain>
    </source>
</reference>
<keyword evidence="1" id="KW-0812">Transmembrane</keyword>
<name>A0A5J4KTQ8_9CHLR</name>
<evidence type="ECO:0000256" key="1">
    <source>
        <dbReference type="SAM" id="Phobius"/>
    </source>
</evidence>
<dbReference type="AlphaFoldDB" id="A0A5J4KTQ8"/>
<accession>A0A5J4KTQ8</accession>
<dbReference type="EMBL" id="BKZW01000001">
    <property type="protein sequence ID" value="GER88586.1"/>
    <property type="molecule type" value="Genomic_DNA"/>
</dbReference>
<dbReference type="RefSeq" id="WP_151756470.1">
    <property type="nucleotide sequence ID" value="NZ_BKZW01000001.1"/>
</dbReference>
<keyword evidence="3" id="KW-1185">Reference proteome</keyword>
<keyword evidence="1" id="KW-1133">Transmembrane helix</keyword>
<organism evidence="2 3">
    <name type="scientific">Dictyobacter vulcani</name>
    <dbReference type="NCBI Taxonomy" id="2607529"/>
    <lineage>
        <taxon>Bacteria</taxon>
        <taxon>Bacillati</taxon>
        <taxon>Chloroflexota</taxon>
        <taxon>Ktedonobacteria</taxon>
        <taxon>Ktedonobacterales</taxon>
        <taxon>Dictyobacteraceae</taxon>
        <taxon>Dictyobacter</taxon>
    </lineage>
</organism>
<evidence type="ECO:0000313" key="3">
    <source>
        <dbReference type="Proteomes" id="UP000326912"/>
    </source>
</evidence>
<comment type="caution">
    <text evidence="2">The sequence shown here is derived from an EMBL/GenBank/DDBJ whole genome shotgun (WGS) entry which is preliminary data.</text>
</comment>
<evidence type="ECO:0000313" key="2">
    <source>
        <dbReference type="EMBL" id="GER88586.1"/>
    </source>
</evidence>
<feature type="transmembrane region" description="Helical" evidence="1">
    <location>
        <begin position="35"/>
        <end position="55"/>
    </location>
</feature>
<gene>
    <name evidence="2" type="ORF">KDW_27480</name>
</gene>
<proteinExistence type="predicted"/>
<keyword evidence="1" id="KW-0472">Membrane</keyword>
<protein>
    <submittedName>
        <fullName evidence="2">Uncharacterized protein</fullName>
    </submittedName>
</protein>
<sequence length="92" mass="10366">MSYSPSWALIQSTDRDDPDPVMPMRSSNWFPSERLPILILWSMIFLVRLILIIAAKGGNSALEKLGRDLTKQASNKQLTPLIGREKNALIDN</sequence>
<dbReference type="Proteomes" id="UP000326912">
    <property type="component" value="Unassembled WGS sequence"/>
</dbReference>